<keyword evidence="2" id="KW-1133">Transmembrane helix</keyword>
<dbReference type="PROSITE" id="PS50125">
    <property type="entry name" value="GUANYLATE_CYCLASE_2"/>
    <property type="match status" value="1"/>
</dbReference>
<dbReference type="RefSeq" id="WP_326123492.1">
    <property type="nucleotide sequence ID" value="NZ_JARSFG010000015.1"/>
</dbReference>
<comment type="similarity">
    <text evidence="1">Belongs to the adenylyl cyclase class-3 family.</text>
</comment>
<dbReference type="InterPro" id="IPR050697">
    <property type="entry name" value="Adenylyl/Guanylyl_Cyclase_3/4"/>
</dbReference>
<dbReference type="SMART" id="SM00044">
    <property type="entry name" value="CYCc"/>
    <property type="match status" value="1"/>
</dbReference>
<evidence type="ECO:0000313" key="4">
    <source>
        <dbReference type="EMBL" id="MEC1179006.1"/>
    </source>
</evidence>
<reference evidence="4 5" key="1">
    <citation type="submission" date="2023-03" db="EMBL/GenBank/DDBJ databases">
        <title>Bacillus Genome Sequencing.</title>
        <authorList>
            <person name="Dunlap C."/>
        </authorList>
    </citation>
    <scope>NUCLEOTIDE SEQUENCE [LARGE SCALE GENOMIC DNA]</scope>
    <source>
        <strain evidence="4 5">B-59205</strain>
    </source>
</reference>
<evidence type="ECO:0000259" key="3">
    <source>
        <dbReference type="PROSITE" id="PS50125"/>
    </source>
</evidence>
<dbReference type="GO" id="GO:0004016">
    <property type="term" value="F:adenylate cyclase activity"/>
    <property type="evidence" value="ECO:0007669"/>
    <property type="project" value="UniProtKB-ARBA"/>
</dbReference>
<dbReference type="GO" id="GO:0035556">
    <property type="term" value="P:intracellular signal transduction"/>
    <property type="evidence" value="ECO:0007669"/>
    <property type="project" value="InterPro"/>
</dbReference>
<accession>A0AAW9NVN5</accession>
<gene>
    <name evidence="4" type="ORF">P9B03_10975</name>
</gene>
<dbReference type="Proteomes" id="UP001344888">
    <property type="component" value="Unassembled WGS sequence"/>
</dbReference>
<dbReference type="AlphaFoldDB" id="A0AAW9NVN5"/>
<feature type="domain" description="Guanylate cyclase" evidence="3">
    <location>
        <begin position="406"/>
        <end position="538"/>
    </location>
</feature>
<dbReference type="SUPFAM" id="SSF55073">
    <property type="entry name" value="Nucleotide cyclase"/>
    <property type="match status" value="1"/>
</dbReference>
<dbReference type="SMART" id="SM01080">
    <property type="entry name" value="CHASE2"/>
    <property type="match status" value="1"/>
</dbReference>
<protein>
    <submittedName>
        <fullName evidence="4">Adenylate/guanylate cyclase domain-containing protein</fullName>
        <ecNumber evidence="4">4.6.1.-</ecNumber>
    </submittedName>
</protein>
<keyword evidence="4" id="KW-0456">Lyase</keyword>
<proteinExistence type="inferred from homology"/>
<feature type="transmembrane region" description="Helical" evidence="2">
    <location>
        <begin position="314"/>
        <end position="334"/>
    </location>
</feature>
<dbReference type="PANTHER" id="PTHR43081:SF1">
    <property type="entry name" value="ADENYLATE CYCLASE, TERMINAL-DIFFERENTIATION SPECIFIC"/>
    <property type="match status" value="1"/>
</dbReference>
<sequence>MKIKFSYMMVAIAIILSFLLYKDGLKGLELKLQDLWLQEGRAIDSRIAIIAIDDESLQQIGHWPWNRDTHANLVRILNEGKVAIIGFDVTFPLPAEDAKEDEQFIHAIQSNDNVVLARYGQFASYATEGMIESTALSEPFPALKEAASGLGHLNTIPDQDGIVRKALLQFSYQGEMVQSFSAVIAEKYLEQQGQALTINHKALNRFQQLHIDYVGKPNAFEVIPYTMVLNGDVPPLYFENRIVLVGPYTVGIKDDFLTPMSQKQPMYGVEIHANIIQNLLEGNFKKEVAWQWNMGLLLVAAGIAYFICRMRSSLLSLLLFVLTTGIVLLTSKILYGKGWIISLVYMLTLFTVSYIVSVGFNYFTEQLERKRITSIFGRYVAPQVVTEILENGEEGLKLGGSRKDISVIFVDIRGFTTLSESVEPEEIVGILNEYLNLTANCIFEYGGTLDKFIGDATMAIFNAPLPIENHELQAVKTAWAMKEGAAVLEEKLLERYGKSVKFGIGIHTGPAVVGNIGSKTRMDYTAIGDTVNTAARLESNTKPGQIIISDKVYEKVKNQVVVNPLGEIHVKGKVEGITIYELEGVRR</sequence>
<dbReference type="CDD" id="cd07302">
    <property type="entry name" value="CHD"/>
    <property type="match status" value="1"/>
</dbReference>
<organism evidence="4 5">
    <name type="scientific">Metasolibacillus meyeri</name>
    <dbReference type="NCBI Taxonomy" id="1071052"/>
    <lineage>
        <taxon>Bacteria</taxon>
        <taxon>Bacillati</taxon>
        <taxon>Bacillota</taxon>
        <taxon>Bacilli</taxon>
        <taxon>Bacillales</taxon>
        <taxon>Caryophanaceae</taxon>
        <taxon>Metasolibacillus</taxon>
    </lineage>
</organism>
<feature type="transmembrane region" description="Helical" evidence="2">
    <location>
        <begin position="289"/>
        <end position="307"/>
    </location>
</feature>
<evidence type="ECO:0000256" key="2">
    <source>
        <dbReference type="SAM" id="Phobius"/>
    </source>
</evidence>
<dbReference type="EMBL" id="JARSFG010000015">
    <property type="protein sequence ID" value="MEC1179006.1"/>
    <property type="molecule type" value="Genomic_DNA"/>
</dbReference>
<dbReference type="PANTHER" id="PTHR43081">
    <property type="entry name" value="ADENYLATE CYCLASE, TERMINAL-DIFFERENTIATION SPECIFIC-RELATED"/>
    <property type="match status" value="1"/>
</dbReference>
<dbReference type="GO" id="GO:0006171">
    <property type="term" value="P:cAMP biosynthetic process"/>
    <property type="evidence" value="ECO:0007669"/>
    <property type="project" value="TreeGrafter"/>
</dbReference>
<comment type="caution">
    <text evidence="4">The sequence shown here is derived from an EMBL/GenBank/DDBJ whole genome shotgun (WGS) entry which is preliminary data.</text>
</comment>
<keyword evidence="2" id="KW-0472">Membrane</keyword>
<dbReference type="InterPro" id="IPR007890">
    <property type="entry name" value="CHASE2"/>
</dbReference>
<evidence type="ECO:0000256" key="1">
    <source>
        <dbReference type="ARBA" id="ARBA00005381"/>
    </source>
</evidence>
<feature type="transmembrane region" description="Helical" evidence="2">
    <location>
        <begin position="340"/>
        <end position="363"/>
    </location>
</feature>
<dbReference type="InterPro" id="IPR001054">
    <property type="entry name" value="A/G_cyclase"/>
</dbReference>
<dbReference type="EC" id="4.6.1.-" evidence="4"/>
<dbReference type="Pfam" id="PF00211">
    <property type="entry name" value="Guanylate_cyc"/>
    <property type="match status" value="1"/>
</dbReference>
<dbReference type="Pfam" id="PF05226">
    <property type="entry name" value="CHASE2"/>
    <property type="match status" value="1"/>
</dbReference>
<name>A0AAW9NVN5_9BACL</name>
<dbReference type="Gene3D" id="3.30.70.1230">
    <property type="entry name" value="Nucleotide cyclase"/>
    <property type="match status" value="1"/>
</dbReference>
<dbReference type="InterPro" id="IPR029787">
    <property type="entry name" value="Nucleotide_cyclase"/>
</dbReference>
<evidence type="ECO:0000313" key="5">
    <source>
        <dbReference type="Proteomes" id="UP001344888"/>
    </source>
</evidence>
<keyword evidence="5" id="KW-1185">Reference proteome</keyword>
<keyword evidence="2" id="KW-0812">Transmembrane</keyword>